<sequence>MRRGRSSPRGAVGFALFKCTFAPLTALQGVSPPTATPRSLTLAAKKKKLLSFGEDFPSQAKKPILRRRKNRNGAGRPLFWALSLFPLCPSSLHYSSHQNRLERLKPLDNDKAL</sequence>
<gene>
    <name evidence="1" type="ORF">CGL2_11277174a</name>
</gene>
<protein>
    <submittedName>
        <fullName evidence="1">Uncharacterized protein</fullName>
    </submittedName>
</protein>
<dbReference type="EMBL" id="DS995259">
    <property type="protein sequence ID" value="EDZ39536.1"/>
    <property type="molecule type" value="Genomic_DNA"/>
</dbReference>
<evidence type="ECO:0000313" key="1">
    <source>
        <dbReference type="EMBL" id="EDZ39536.1"/>
    </source>
</evidence>
<name>B6AM29_9BACT</name>
<dbReference type="AlphaFoldDB" id="B6AM29"/>
<reference evidence="1" key="1">
    <citation type="journal article" date="2004" name="Nature">
        <title>Community structure and metabolism through reconstruction of microbial genomes from the environment.</title>
        <authorList>
            <person name="Tyson G.W."/>
            <person name="Chapman J."/>
            <person name="Hugenholtz P."/>
            <person name="Allen E.E."/>
            <person name="Ram R.J."/>
            <person name="Richardson P.M."/>
            <person name="Solovyev V.V."/>
            <person name="Rubin E.M."/>
            <person name="Rokhsar D.S."/>
            <person name="Banfield J.F."/>
        </authorList>
    </citation>
    <scope>NUCLEOTIDE SEQUENCE [LARGE SCALE GENOMIC DNA]</scope>
</reference>
<accession>B6AM29</accession>
<reference evidence="1" key="2">
    <citation type="journal article" date="2008" name="PLoS Biol.">
        <title>Population genomic analysis of strain variation in Leptospirillum group II bacteria involved in acid mine drainage formation.</title>
        <authorList>
            <person name="Simmons S.L."/>
            <person name="Dibartolo G."/>
            <person name="Denef V.J."/>
            <person name="Goltsman D.S."/>
            <person name="Thelen M.P."/>
            <person name="Banfield J.F."/>
        </authorList>
    </citation>
    <scope>NUCLEOTIDE SEQUENCE [LARGE SCALE GENOMIC DNA]</scope>
</reference>
<organism evidence="1">
    <name type="scientific">Leptospirillum sp. Group II '5-way CG'</name>
    <dbReference type="NCBI Taxonomy" id="419541"/>
    <lineage>
        <taxon>Bacteria</taxon>
        <taxon>Pseudomonadati</taxon>
        <taxon>Nitrospirota</taxon>
        <taxon>Nitrospiria</taxon>
        <taxon>Nitrospirales</taxon>
        <taxon>Nitrospiraceae</taxon>
        <taxon>Leptospirillum</taxon>
    </lineage>
</organism>
<proteinExistence type="predicted"/>